<dbReference type="EMBL" id="VSSQ01118005">
    <property type="protein sequence ID" value="MPN52163.1"/>
    <property type="molecule type" value="Genomic_DNA"/>
</dbReference>
<gene>
    <name evidence="1" type="ORF">SDC9_199817</name>
</gene>
<comment type="caution">
    <text evidence="1">The sequence shown here is derived from an EMBL/GenBank/DDBJ whole genome shotgun (WGS) entry which is preliminary data.</text>
</comment>
<protein>
    <submittedName>
        <fullName evidence="1">Uncharacterized protein</fullName>
    </submittedName>
</protein>
<sequence>MNREHEPIPVHGVDIDRVVRKFGVGIADDKRNLGGLGRYPEKPTLSQPTRQLIGEAQHGDI</sequence>
<proteinExistence type="predicted"/>
<accession>A0A645IY65</accession>
<dbReference type="AlphaFoldDB" id="A0A645IY65"/>
<evidence type="ECO:0000313" key="1">
    <source>
        <dbReference type="EMBL" id="MPN52163.1"/>
    </source>
</evidence>
<name>A0A645IY65_9ZZZZ</name>
<reference evidence="1" key="1">
    <citation type="submission" date="2019-08" db="EMBL/GenBank/DDBJ databases">
        <authorList>
            <person name="Kucharzyk K."/>
            <person name="Murdoch R.W."/>
            <person name="Higgins S."/>
            <person name="Loffler F."/>
        </authorList>
    </citation>
    <scope>NUCLEOTIDE SEQUENCE</scope>
</reference>
<organism evidence="1">
    <name type="scientific">bioreactor metagenome</name>
    <dbReference type="NCBI Taxonomy" id="1076179"/>
    <lineage>
        <taxon>unclassified sequences</taxon>
        <taxon>metagenomes</taxon>
        <taxon>ecological metagenomes</taxon>
    </lineage>
</organism>